<comment type="caution">
    <text evidence="8">The sequence shown here is derived from an EMBL/GenBank/DDBJ whole genome shotgun (WGS) entry which is preliminary data.</text>
</comment>
<evidence type="ECO:0000313" key="9">
    <source>
        <dbReference type="Proteomes" id="UP001432027"/>
    </source>
</evidence>
<dbReference type="InterPro" id="IPR008663">
    <property type="entry name" value="LECT2"/>
</dbReference>
<evidence type="ECO:0000256" key="5">
    <source>
        <dbReference type="ARBA" id="ARBA00024361"/>
    </source>
</evidence>
<keyword evidence="2 6" id="KW-0732">Signal</keyword>
<sequence length="337" mass="37553">ITTMRESLYLFATLLLIQRVASLGCMVKVCDGNEKNELRKCPDRDGSCGEYKGKRSDGVLLDAVDLRCDANRKVFAPIDGQMEFYRPFGGKKDKKCADAGVKIEGTGQWQGYVVYISSVELDHFGGSVKAGDEIGKSMDRVCNEDESQKGVEPHLQITVKKGGEPIDSTYHLQQCMCTGQICEGNIANTLFGAPFKSDSRYNGVKGYDVECPMIEEEDEEGKRRAPMIYSPITGEIMGRARTHFDANGYYSGCENDAIFIVGTEQWIDFEVRIYNARYREDLPLGRNRIVQGQPIAVRLSCDDSPDSVFVEVRHQGKVIDVSDMITAAKCKLPNLFN</sequence>
<evidence type="ECO:0000256" key="6">
    <source>
        <dbReference type="SAM" id="SignalP"/>
    </source>
</evidence>
<evidence type="ECO:0000256" key="3">
    <source>
        <dbReference type="ARBA" id="ARBA00022833"/>
    </source>
</evidence>
<feature type="chain" id="PRO_5043506944" description="M23ase beta-sheet core domain-containing protein" evidence="6">
    <location>
        <begin position="23"/>
        <end position="337"/>
    </location>
</feature>
<evidence type="ECO:0000256" key="4">
    <source>
        <dbReference type="ARBA" id="ARBA00023157"/>
    </source>
</evidence>
<organism evidence="8 9">
    <name type="scientific">Pristionchus entomophagus</name>
    <dbReference type="NCBI Taxonomy" id="358040"/>
    <lineage>
        <taxon>Eukaryota</taxon>
        <taxon>Metazoa</taxon>
        <taxon>Ecdysozoa</taxon>
        <taxon>Nematoda</taxon>
        <taxon>Chromadorea</taxon>
        <taxon>Rhabditida</taxon>
        <taxon>Rhabditina</taxon>
        <taxon>Diplogasteromorpha</taxon>
        <taxon>Diplogasteroidea</taxon>
        <taxon>Neodiplogasteridae</taxon>
        <taxon>Pristionchus</taxon>
    </lineage>
</organism>
<dbReference type="InterPro" id="IPR016047">
    <property type="entry name" value="M23ase_b-sheet_dom"/>
</dbReference>
<dbReference type="EMBL" id="BTSX01000002">
    <property type="protein sequence ID" value="GMS82779.1"/>
    <property type="molecule type" value="Genomic_DNA"/>
</dbReference>
<dbReference type="AlphaFoldDB" id="A0AAV5SRH4"/>
<protein>
    <recommendedName>
        <fullName evidence="7">M23ase beta-sheet core domain-containing protein</fullName>
    </recommendedName>
</protein>
<name>A0AAV5SRH4_9BILA</name>
<dbReference type="PANTHER" id="PTHR11329:SF0">
    <property type="entry name" value="LEUKOCYTE CELL-DERIVED CHEMOTAXIN-2"/>
    <property type="match status" value="1"/>
</dbReference>
<dbReference type="GO" id="GO:0046872">
    <property type="term" value="F:metal ion binding"/>
    <property type="evidence" value="ECO:0007669"/>
    <property type="project" value="UniProtKB-KW"/>
</dbReference>
<evidence type="ECO:0000256" key="2">
    <source>
        <dbReference type="ARBA" id="ARBA00022729"/>
    </source>
</evidence>
<evidence type="ECO:0000259" key="7">
    <source>
        <dbReference type="Pfam" id="PF01551"/>
    </source>
</evidence>
<keyword evidence="4" id="KW-1015">Disulfide bond</keyword>
<keyword evidence="1" id="KW-0479">Metal-binding</keyword>
<accession>A0AAV5SRH4</accession>
<feature type="domain" description="M23ase beta-sheet core" evidence="7">
    <location>
        <begin position="63"/>
        <end position="167"/>
    </location>
</feature>
<comment type="similarity">
    <text evidence="5">Belongs to the LECT2/MIM-1 family.</text>
</comment>
<keyword evidence="3" id="KW-0862">Zinc</keyword>
<proteinExistence type="inferred from homology"/>
<evidence type="ECO:0000256" key="1">
    <source>
        <dbReference type="ARBA" id="ARBA00022723"/>
    </source>
</evidence>
<keyword evidence="9" id="KW-1185">Reference proteome</keyword>
<feature type="non-terminal residue" evidence="8">
    <location>
        <position position="1"/>
    </location>
</feature>
<dbReference type="Proteomes" id="UP001432027">
    <property type="component" value="Unassembled WGS sequence"/>
</dbReference>
<dbReference type="Gene3D" id="2.70.70.10">
    <property type="entry name" value="Glucose Permease (Domain IIA)"/>
    <property type="match status" value="1"/>
</dbReference>
<dbReference type="PANTHER" id="PTHR11329">
    <property type="entry name" value="LEUKOCYTE CELL-DERIVED CHEMOTAXIN 2"/>
    <property type="match status" value="1"/>
</dbReference>
<reference evidence="8" key="1">
    <citation type="submission" date="2023-10" db="EMBL/GenBank/DDBJ databases">
        <title>Genome assembly of Pristionchus species.</title>
        <authorList>
            <person name="Yoshida K."/>
            <person name="Sommer R.J."/>
        </authorList>
    </citation>
    <scope>NUCLEOTIDE SEQUENCE</scope>
    <source>
        <strain evidence="8">RS0144</strain>
    </source>
</reference>
<dbReference type="InterPro" id="IPR011055">
    <property type="entry name" value="Dup_hybrid_motif"/>
</dbReference>
<dbReference type="Pfam" id="PF01551">
    <property type="entry name" value="Peptidase_M23"/>
    <property type="match status" value="1"/>
</dbReference>
<gene>
    <name evidence="8" type="ORF">PENTCL1PPCAC_4954</name>
</gene>
<evidence type="ECO:0000313" key="8">
    <source>
        <dbReference type="EMBL" id="GMS82779.1"/>
    </source>
</evidence>
<feature type="signal peptide" evidence="6">
    <location>
        <begin position="1"/>
        <end position="22"/>
    </location>
</feature>